<evidence type="ECO:0000313" key="1">
    <source>
        <dbReference type="EMBL" id="EFX62997.1"/>
    </source>
</evidence>
<accession>E9HZ33</accession>
<proteinExistence type="predicted"/>
<keyword evidence="2" id="KW-1185">Reference proteome</keyword>
<dbReference type="Proteomes" id="UP000000305">
    <property type="component" value="Unassembled WGS sequence"/>
</dbReference>
<gene>
    <name evidence="1" type="ORF">DAPPUDRAFT_269264</name>
</gene>
<dbReference type="InParanoid" id="E9HZ33"/>
<dbReference type="OrthoDB" id="17346at2759"/>
<dbReference type="AlphaFoldDB" id="E9HZ33"/>
<dbReference type="KEGG" id="dpx:DAPPUDRAFT_269264"/>
<name>E9HZ33_DAPPU</name>
<evidence type="ECO:0000313" key="2">
    <source>
        <dbReference type="Proteomes" id="UP000000305"/>
    </source>
</evidence>
<sequence>MFSELQLLNFCIEHKKVSTSGPSVELADEKELYNAQETLESIKETPPKERDSA</sequence>
<dbReference type="EMBL" id="GL733266">
    <property type="protein sequence ID" value="EFX62997.1"/>
    <property type="molecule type" value="Genomic_DNA"/>
</dbReference>
<reference evidence="1 2" key="1">
    <citation type="journal article" date="2011" name="Science">
        <title>The ecoresponsive genome of Daphnia pulex.</title>
        <authorList>
            <person name="Colbourne J.K."/>
            <person name="Pfrender M.E."/>
            <person name="Gilbert D."/>
            <person name="Thomas W.K."/>
            <person name="Tucker A."/>
            <person name="Oakley T.H."/>
            <person name="Tokishita S."/>
            <person name="Aerts A."/>
            <person name="Arnold G.J."/>
            <person name="Basu M.K."/>
            <person name="Bauer D.J."/>
            <person name="Caceres C.E."/>
            <person name="Carmel L."/>
            <person name="Casola C."/>
            <person name="Choi J.H."/>
            <person name="Detter J.C."/>
            <person name="Dong Q."/>
            <person name="Dusheyko S."/>
            <person name="Eads B.D."/>
            <person name="Frohlich T."/>
            <person name="Geiler-Samerotte K.A."/>
            <person name="Gerlach D."/>
            <person name="Hatcher P."/>
            <person name="Jogdeo S."/>
            <person name="Krijgsveld J."/>
            <person name="Kriventseva E.V."/>
            <person name="Kultz D."/>
            <person name="Laforsch C."/>
            <person name="Lindquist E."/>
            <person name="Lopez J."/>
            <person name="Manak J.R."/>
            <person name="Muller J."/>
            <person name="Pangilinan J."/>
            <person name="Patwardhan R.P."/>
            <person name="Pitluck S."/>
            <person name="Pritham E.J."/>
            <person name="Rechtsteiner A."/>
            <person name="Rho M."/>
            <person name="Rogozin I.B."/>
            <person name="Sakarya O."/>
            <person name="Salamov A."/>
            <person name="Schaack S."/>
            <person name="Shapiro H."/>
            <person name="Shiga Y."/>
            <person name="Skalitzky C."/>
            <person name="Smith Z."/>
            <person name="Souvorov A."/>
            <person name="Sung W."/>
            <person name="Tang Z."/>
            <person name="Tsuchiya D."/>
            <person name="Tu H."/>
            <person name="Vos H."/>
            <person name="Wang M."/>
            <person name="Wolf Y.I."/>
            <person name="Yamagata H."/>
            <person name="Yamada T."/>
            <person name="Ye Y."/>
            <person name="Shaw J.R."/>
            <person name="Andrews J."/>
            <person name="Crease T.J."/>
            <person name="Tang H."/>
            <person name="Lucas S.M."/>
            <person name="Robertson H.M."/>
            <person name="Bork P."/>
            <person name="Koonin E.V."/>
            <person name="Zdobnov E.M."/>
            <person name="Grigoriev I.V."/>
            <person name="Lynch M."/>
            <person name="Boore J.L."/>
        </authorList>
    </citation>
    <scope>NUCLEOTIDE SEQUENCE [LARGE SCALE GENOMIC DNA]</scope>
</reference>
<dbReference type="HOGENOM" id="CLU_3070813_0_0_1"/>
<organism evidence="1 2">
    <name type="scientific">Daphnia pulex</name>
    <name type="common">Water flea</name>
    <dbReference type="NCBI Taxonomy" id="6669"/>
    <lineage>
        <taxon>Eukaryota</taxon>
        <taxon>Metazoa</taxon>
        <taxon>Ecdysozoa</taxon>
        <taxon>Arthropoda</taxon>
        <taxon>Crustacea</taxon>
        <taxon>Branchiopoda</taxon>
        <taxon>Diplostraca</taxon>
        <taxon>Cladocera</taxon>
        <taxon>Anomopoda</taxon>
        <taxon>Daphniidae</taxon>
        <taxon>Daphnia</taxon>
    </lineage>
</organism>
<protein>
    <submittedName>
        <fullName evidence="1">Uncharacterized protein</fullName>
    </submittedName>
</protein>